<evidence type="ECO:0000313" key="8">
    <source>
        <dbReference type="Proteomes" id="UP000305267"/>
    </source>
</evidence>
<evidence type="ECO:0000256" key="4">
    <source>
        <dbReference type="ARBA" id="ARBA00022679"/>
    </source>
</evidence>
<feature type="domain" description="PAS fold-3" evidence="6">
    <location>
        <begin position="37"/>
        <end position="114"/>
    </location>
</feature>
<dbReference type="RefSeq" id="WP_139040752.1">
    <property type="nucleotide sequence ID" value="NZ_VDDA01000062.1"/>
</dbReference>
<evidence type="ECO:0000256" key="2">
    <source>
        <dbReference type="ARBA" id="ARBA00012438"/>
    </source>
</evidence>
<name>A0A5C4L5T4_9HYPH</name>
<evidence type="ECO:0000259" key="6">
    <source>
        <dbReference type="Pfam" id="PF08447"/>
    </source>
</evidence>
<gene>
    <name evidence="7" type="ORF">FF100_35790</name>
</gene>
<proteinExistence type="predicted"/>
<dbReference type="Gene3D" id="2.10.70.100">
    <property type="match status" value="1"/>
</dbReference>
<dbReference type="PANTHER" id="PTHR43304:SF1">
    <property type="entry name" value="PAC DOMAIN-CONTAINING PROTEIN"/>
    <property type="match status" value="1"/>
</dbReference>
<dbReference type="EC" id="2.7.13.3" evidence="2"/>
<dbReference type="Proteomes" id="UP000305267">
    <property type="component" value="Unassembled WGS sequence"/>
</dbReference>
<dbReference type="Pfam" id="PF08447">
    <property type="entry name" value="PAS_3"/>
    <property type="match status" value="1"/>
</dbReference>
<evidence type="ECO:0000313" key="7">
    <source>
        <dbReference type="EMBL" id="TNC05412.1"/>
    </source>
</evidence>
<keyword evidence="4" id="KW-0808">Transferase</keyword>
<reference evidence="7 8" key="1">
    <citation type="submission" date="2019-06" db="EMBL/GenBank/DDBJ databases">
        <title>Genome of Methylobacterium sp. 17Sr1-39.</title>
        <authorList>
            <person name="Seo T."/>
        </authorList>
    </citation>
    <scope>NUCLEOTIDE SEQUENCE [LARGE SCALE GENOMIC DNA]</scope>
    <source>
        <strain evidence="7 8">17Sr1-39</strain>
    </source>
</reference>
<dbReference type="SUPFAM" id="SSF55785">
    <property type="entry name" value="PYP-like sensor domain (PAS domain)"/>
    <property type="match status" value="1"/>
</dbReference>
<dbReference type="AlphaFoldDB" id="A0A5C4L5T4"/>
<organism evidence="7 8">
    <name type="scientific">Methylobacterium terricola</name>
    <dbReference type="NCBI Taxonomy" id="2583531"/>
    <lineage>
        <taxon>Bacteria</taxon>
        <taxon>Pseudomonadati</taxon>
        <taxon>Pseudomonadota</taxon>
        <taxon>Alphaproteobacteria</taxon>
        <taxon>Hyphomicrobiales</taxon>
        <taxon>Methylobacteriaceae</taxon>
        <taxon>Methylobacterium</taxon>
    </lineage>
</organism>
<dbReference type="Gene3D" id="3.30.450.20">
    <property type="entry name" value="PAS domain"/>
    <property type="match status" value="1"/>
</dbReference>
<comment type="catalytic activity">
    <reaction evidence="1">
        <text>ATP + protein L-histidine = ADP + protein N-phospho-L-histidine.</text>
        <dbReference type="EC" id="2.7.13.3"/>
    </reaction>
</comment>
<dbReference type="GO" id="GO:0004673">
    <property type="term" value="F:protein histidine kinase activity"/>
    <property type="evidence" value="ECO:0007669"/>
    <property type="project" value="UniProtKB-EC"/>
</dbReference>
<keyword evidence="8" id="KW-1185">Reference proteome</keyword>
<keyword evidence="5" id="KW-0418">Kinase</keyword>
<dbReference type="InterPro" id="IPR035965">
    <property type="entry name" value="PAS-like_dom_sf"/>
</dbReference>
<dbReference type="EMBL" id="VDDA01000062">
    <property type="protein sequence ID" value="TNC05412.1"/>
    <property type="molecule type" value="Genomic_DNA"/>
</dbReference>
<sequence>MPNQVTRSVLAFVPDALTASQVGTWETDASTDRTFGDATTAALFGVDPVQAAGGLPLAAYARVIHPDDRTAFSSKLERVRDHGGLFVIEYRTLPAPGDLRWVLARGRYERDERTGSMTGRGIVIDITESKLDGRAEDRAFFFTEEDAETPLDRAAACAIQARQAIDEVAGSEGLGLRRSVDALLLALGRALAGRISTLGP</sequence>
<dbReference type="PANTHER" id="PTHR43304">
    <property type="entry name" value="PHYTOCHROME-LIKE PROTEIN CPH1"/>
    <property type="match status" value="1"/>
</dbReference>
<keyword evidence="3" id="KW-0597">Phosphoprotein</keyword>
<dbReference type="InterPro" id="IPR052162">
    <property type="entry name" value="Sensor_kinase/Photoreceptor"/>
</dbReference>
<dbReference type="OrthoDB" id="7990886at2"/>
<dbReference type="InterPro" id="IPR000014">
    <property type="entry name" value="PAS"/>
</dbReference>
<dbReference type="CDD" id="cd00130">
    <property type="entry name" value="PAS"/>
    <property type="match status" value="1"/>
</dbReference>
<evidence type="ECO:0000256" key="1">
    <source>
        <dbReference type="ARBA" id="ARBA00000085"/>
    </source>
</evidence>
<protein>
    <recommendedName>
        <fullName evidence="2">histidine kinase</fullName>
        <ecNumber evidence="2">2.7.13.3</ecNumber>
    </recommendedName>
</protein>
<evidence type="ECO:0000256" key="3">
    <source>
        <dbReference type="ARBA" id="ARBA00022553"/>
    </source>
</evidence>
<accession>A0A5C4L5T4</accession>
<evidence type="ECO:0000256" key="5">
    <source>
        <dbReference type="ARBA" id="ARBA00022777"/>
    </source>
</evidence>
<comment type="caution">
    <text evidence="7">The sequence shown here is derived from an EMBL/GenBank/DDBJ whole genome shotgun (WGS) entry which is preliminary data.</text>
</comment>
<dbReference type="InterPro" id="IPR013655">
    <property type="entry name" value="PAS_fold_3"/>
</dbReference>